<evidence type="ECO:0000256" key="4">
    <source>
        <dbReference type="ARBA" id="ARBA00023125"/>
    </source>
</evidence>
<evidence type="ECO:0000256" key="2">
    <source>
        <dbReference type="ARBA" id="ARBA00023012"/>
    </source>
</evidence>
<dbReference type="PANTHER" id="PTHR48111">
    <property type="entry name" value="REGULATOR OF RPOS"/>
    <property type="match status" value="1"/>
</dbReference>
<dbReference type="Gene3D" id="1.10.10.10">
    <property type="entry name" value="Winged helix-like DNA-binding domain superfamily/Winged helix DNA-binding domain"/>
    <property type="match status" value="1"/>
</dbReference>
<evidence type="ECO:0000259" key="8">
    <source>
        <dbReference type="PROSITE" id="PS50110"/>
    </source>
</evidence>
<comment type="caution">
    <text evidence="10">The sequence shown here is derived from an EMBL/GenBank/DDBJ whole genome shotgun (WGS) entry which is preliminary data.</text>
</comment>
<keyword evidence="2" id="KW-0902">Two-component regulatory system</keyword>
<feature type="domain" description="OmpR/PhoB-type" evidence="9">
    <location>
        <begin position="124"/>
        <end position="223"/>
    </location>
</feature>
<protein>
    <submittedName>
        <fullName evidence="10">Response regulator transcription factor</fullName>
    </submittedName>
</protein>
<keyword evidence="11" id="KW-1185">Reference proteome</keyword>
<dbReference type="PROSITE" id="PS51755">
    <property type="entry name" value="OMPR_PHOB"/>
    <property type="match status" value="1"/>
</dbReference>
<feature type="DNA-binding region" description="OmpR/PhoB-type" evidence="7">
    <location>
        <begin position="124"/>
        <end position="223"/>
    </location>
</feature>
<evidence type="ECO:0000313" key="11">
    <source>
        <dbReference type="Proteomes" id="UP000031561"/>
    </source>
</evidence>
<dbReference type="SUPFAM" id="SSF52172">
    <property type="entry name" value="CheY-like"/>
    <property type="match status" value="1"/>
</dbReference>
<dbReference type="GO" id="GO:0003677">
    <property type="term" value="F:DNA binding"/>
    <property type="evidence" value="ECO:0007669"/>
    <property type="project" value="UniProtKB-UniRule"/>
</dbReference>
<dbReference type="InterPro" id="IPR039420">
    <property type="entry name" value="WalR-like"/>
</dbReference>
<evidence type="ECO:0000313" key="10">
    <source>
        <dbReference type="EMBL" id="MCM1984835.1"/>
    </source>
</evidence>
<dbReference type="Pfam" id="PF00072">
    <property type="entry name" value="Response_reg"/>
    <property type="match status" value="1"/>
</dbReference>
<dbReference type="PANTHER" id="PTHR48111:SF15">
    <property type="entry name" value="OMPR SUBFAMILY"/>
    <property type="match status" value="1"/>
</dbReference>
<sequence length="226" mass="25510">MKILIVEDDKRIAQPLAEDLQYQNHAVDIALDGEMGWHCTQATDYDLILLDVMLPKLDGIALCKKIRQSGSTAFVLMLTARDTTADKVLGLDAGADDYLIKPFELEELSARIRALSRRSREVSHPVLSHGKLQLDPGRCTVTYNQQPLDLTPKEYMILELFLKHPGQVLTRSAILDRLWNFDQVSGEQTVKTHLTNLRRKLKVAGASGKLIETVYGLGYRLNQRKK</sequence>
<dbReference type="Gene3D" id="6.10.250.690">
    <property type="match status" value="1"/>
</dbReference>
<evidence type="ECO:0000256" key="6">
    <source>
        <dbReference type="PROSITE-ProRule" id="PRU00169"/>
    </source>
</evidence>
<dbReference type="AlphaFoldDB" id="A0ABD4T986"/>
<evidence type="ECO:0000256" key="7">
    <source>
        <dbReference type="PROSITE-ProRule" id="PRU01091"/>
    </source>
</evidence>
<dbReference type="InterPro" id="IPR011006">
    <property type="entry name" value="CheY-like_superfamily"/>
</dbReference>
<keyword evidence="1 6" id="KW-0597">Phosphoprotein</keyword>
<dbReference type="EMBL" id="JTHE03000104">
    <property type="protein sequence ID" value="MCM1984835.1"/>
    <property type="molecule type" value="Genomic_DNA"/>
</dbReference>
<name>A0ABD4T986_9CYAN</name>
<evidence type="ECO:0000256" key="1">
    <source>
        <dbReference type="ARBA" id="ARBA00022553"/>
    </source>
</evidence>
<dbReference type="Gene3D" id="3.40.50.2300">
    <property type="match status" value="1"/>
</dbReference>
<proteinExistence type="predicted"/>
<dbReference type="RefSeq" id="WP_166277209.1">
    <property type="nucleotide sequence ID" value="NZ_JTHE03000104.1"/>
</dbReference>
<dbReference type="FunFam" id="3.40.50.2300:FF:000002">
    <property type="entry name" value="DNA-binding response regulator PhoP"/>
    <property type="match status" value="1"/>
</dbReference>
<dbReference type="InterPro" id="IPR001789">
    <property type="entry name" value="Sig_transdc_resp-reg_receiver"/>
</dbReference>
<reference evidence="10 11" key="1">
    <citation type="journal article" date="2015" name="Genome Announc.">
        <title>Draft Genome Sequence of Filamentous Marine Cyanobacterium Lyngbya confervoides Strain BDU141951.</title>
        <authorList>
            <person name="Chandrababunaidu M.M."/>
            <person name="Sen D."/>
            <person name="Tripathy S."/>
        </authorList>
    </citation>
    <scope>NUCLEOTIDE SEQUENCE [LARGE SCALE GENOMIC DNA]</scope>
    <source>
        <strain evidence="10 11">BDU141951</strain>
    </source>
</reference>
<dbReference type="InterPro" id="IPR036388">
    <property type="entry name" value="WH-like_DNA-bd_sf"/>
</dbReference>
<evidence type="ECO:0000259" key="9">
    <source>
        <dbReference type="PROSITE" id="PS51755"/>
    </source>
</evidence>
<dbReference type="Pfam" id="PF00486">
    <property type="entry name" value="Trans_reg_C"/>
    <property type="match status" value="1"/>
</dbReference>
<dbReference type="SMART" id="SM00448">
    <property type="entry name" value="REC"/>
    <property type="match status" value="1"/>
</dbReference>
<dbReference type="InterPro" id="IPR001867">
    <property type="entry name" value="OmpR/PhoB-type_DNA-bd"/>
</dbReference>
<keyword evidence="4 7" id="KW-0238">DNA-binding</keyword>
<organism evidence="10 11">
    <name type="scientific">Lyngbya confervoides BDU141951</name>
    <dbReference type="NCBI Taxonomy" id="1574623"/>
    <lineage>
        <taxon>Bacteria</taxon>
        <taxon>Bacillati</taxon>
        <taxon>Cyanobacteriota</taxon>
        <taxon>Cyanophyceae</taxon>
        <taxon>Oscillatoriophycideae</taxon>
        <taxon>Oscillatoriales</taxon>
        <taxon>Microcoleaceae</taxon>
        <taxon>Lyngbya</taxon>
    </lineage>
</organism>
<dbReference type="Proteomes" id="UP000031561">
    <property type="component" value="Unassembled WGS sequence"/>
</dbReference>
<keyword evidence="3" id="KW-0805">Transcription regulation</keyword>
<dbReference type="SMART" id="SM00862">
    <property type="entry name" value="Trans_reg_C"/>
    <property type="match status" value="1"/>
</dbReference>
<gene>
    <name evidence="10" type="ORF">QQ91_0018595</name>
</gene>
<keyword evidence="5" id="KW-0804">Transcription</keyword>
<evidence type="ECO:0000256" key="3">
    <source>
        <dbReference type="ARBA" id="ARBA00023015"/>
    </source>
</evidence>
<dbReference type="PROSITE" id="PS50110">
    <property type="entry name" value="RESPONSE_REGULATORY"/>
    <property type="match status" value="1"/>
</dbReference>
<dbReference type="GO" id="GO:0000160">
    <property type="term" value="P:phosphorelay signal transduction system"/>
    <property type="evidence" value="ECO:0007669"/>
    <property type="project" value="UniProtKB-KW"/>
</dbReference>
<evidence type="ECO:0000256" key="5">
    <source>
        <dbReference type="ARBA" id="ARBA00023163"/>
    </source>
</evidence>
<dbReference type="CDD" id="cd19935">
    <property type="entry name" value="REC_OmpR_CusR-like"/>
    <property type="match status" value="1"/>
</dbReference>
<dbReference type="CDD" id="cd00383">
    <property type="entry name" value="trans_reg_C"/>
    <property type="match status" value="1"/>
</dbReference>
<dbReference type="InterPro" id="IPR016032">
    <property type="entry name" value="Sig_transdc_resp-reg_C-effctor"/>
</dbReference>
<feature type="modified residue" description="4-aspartylphosphate" evidence="6">
    <location>
        <position position="51"/>
    </location>
</feature>
<feature type="domain" description="Response regulatory" evidence="8">
    <location>
        <begin position="2"/>
        <end position="116"/>
    </location>
</feature>
<accession>A0ABD4T986</accession>
<dbReference type="SUPFAM" id="SSF46894">
    <property type="entry name" value="C-terminal effector domain of the bipartite response regulators"/>
    <property type="match status" value="1"/>
</dbReference>